<protein>
    <submittedName>
        <fullName evidence="1">Uncharacterized protein</fullName>
    </submittedName>
</protein>
<proteinExistence type="predicted"/>
<sequence>MIDTSPLTLNSSATALSFNKAVHGLGTAANYSPVVLSVVDDYLENAQTSFAAAHKPHTATYDTGVATFVQNNVKVVRINVGVDKVAAKHVSVVNAPVESYRATVRTSSTVASFIQTSREVTEVIVVAAKFQGGATAQTKNTGTAVARGLSILFPSLTAAASCQSIVAQMGKKQKASAHILHDQTEAIPTIICLLAQVQGRKTTATQVERKRKKSQVP</sequence>
<name>A0ABD2ZI27_9GENT</name>
<evidence type="ECO:0000313" key="2">
    <source>
        <dbReference type="Proteomes" id="UP001630127"/>
    </source>
</evidence>
<evidence type="ECO:0000313" key="1">
    <source>
        <dbReference type="EMBL" id="KAL3519102.1"/>
    </source>
</evidence>
<dbReference type="Proteomes" id="UP001630127">
    <property type="component" value="Unassembled WGS sequence"/>
</dbReference>
<dbReference type="EMBL" id="JBJUIK010000009">
    <property type="protein sequence ID" value="KAL3519102.1"/>
    <property type="molecule type" value="Genomic_DNA"/>
</dbReference>
<comment type="caution">
    <text evidence="1">The sequence shown here is derived from an EMBL/GenBank/DDBJ whole genome shotgun (WGS) entry which is preliminary data.</text>
</comment>
<dbReference type="AlphaFoldDB" id="A0ABD2ZI27"/>
<organism evidence="1 2">
    <name type="scientific">Cinchona calisaya</name>
    <dbReference type="NCBI Taxonomy" id="153742"/>
    <lineage>
        <taxon>Eukaryota</taxon>
        <taxon>Viridiplantae</taxon>
        <taxon>Streptophyta</taxon>
        <taxon>Embryophyta</taxon>
        <taxon>Tracheophyta</taxon>
        <taxon>Spermatophyta</taxon>
        <taxon>Magnoliopsida</taxon>
        <taxon>eudicotyledons</taxon>
        <taxon>Gunneridae</taxon>
        <taxon>Pentapetalae</taxon>
        <taxon>asterids</taxon>
        <taxon>lamiids</taxon>
        <taxon>Gentianales</taxon>
        <taxon>Rubiaceae</taxon>
        <taxon>Cinchonoideae</taxon>
        <taxon>Cinchoneae</taxon>
        <taxon>Cinchona</taxon>
    </lineage>
</organism>
<gene>
    <name evidence="1" type="ORF">ACH5RR_021691</name>
</gene>
<accession>A0ABD2ZI27</accession>
<keyword evidence="2" id="KW-1185">Reference proteome</keyword>
<reference evidence="1 2" key="1">
    <citation type="submission" date="2024-11" db="EMBL/GenBank/DDBJ databases">
        <title>A near-complete genome assembly of Cinchona calisaya.</title>
        <authorList>
            <person name="Lian D.C."/>
            <person name="Zhao X.W."/>
            <person name="Wei L."/>
        </authorList>
    </citation>
    <scope>NUCLEOTIDE SEQUENCE [LARGE SCALE GENOMIC DNA]</scope>
    <source>
        <tissue evidence="1">Nenye</tissue>
    </source>
</reference>